<reference evidence="2" key="1">
    <citation type="submission" date="2022-01" db="EMBL/GenBank/DDBJ databases">
        <title>Comparative genomics reveals a dynamic genome evolution in the ectomycorrhizal milk-cap (Lactarius) mushrooms.</title>
        <authorList>
            <consortium name="DOE Joint Genome Institute"/>
            <person name="Lebreton A."/>
            <person name="Tang N."/>
            <person name="Kuo A."/>
            <person name="LaButti K."/>
            <person name="Drula E."/>
            <person name="Barry K."/>
            <person name="Clum A."/>
            <person name="Lipzen A."/>
            <person name="Mousain D."/>
            <person name="Ng V."/>
            <person name="Wang R."/>
            <person name="Wang X."/>
            <person name="Dai Y."/>
            <person name="Henrissat B."/>
            <person name="Grigoriev I.V."/>
            <person name="Guerin-Laguette A."/>
            <person name="Yu F."/>
            <person name="Martin F.M."/>
        </authorList>
    </citation>
    <scope>NUCLEOTIDE SEQUENCE</scope>
    <source>
        <strain evidence="2">QP</strain>
    </source>
</reference>
<protein>
    <submittedName>
        <fullName evidence="2">Uncharacterized protein</fullName>
    </submittedName>
</protein>
<proteinExistence type="predicted"/>
<dbReference type="EMBL" id="JAKELL010000013">
    <property type="protein sequence ID" value="KAH8994861.1"/>
    <property type="molecule type" value="Genomic_DNA"/>
</dbReference>
<evidence type="ECO:0000313" key="3">
    <source>
        <dbReference type="Proteomes" id="UP001201163"/>
    </source>
</evidence>
<comment type="caution">
    <text evidence="2">The sequence shown here is derived from an EMBL/GenBank/DDBJ whole genome shotgun (WGS) entry which is preliminary data.</text>
</comment>
<evidence type="ECO:0000313" key="2">
    <source>
        <dbReference type="EMBL" id="KAH8994861.1"/>
    </source>
</evidence>
<keyword evidence="1" id="KW-0812">Transmembrane</keyword>
<organism evidence="2 3">
    <name type="scientific">Lactarius akahatsu</name>
    <dbReference type="NCBI Taxonomy" id="416441"/>
    <lineage>
        <taxon>Eukaryota</taxon>
        <taxon>Fungi</taxon>
        <taxon>Dikarya</taxon>
        <taxon>Basidiomycota</taxon>
        <taxon>Agaricomycotina</taxon>
        <taxon>Agaricomycetes</taxon>
        <taxon>Russulales</taxon>
        <taxon>Russulaceae</taxon>
        <taxon>Lactarius</taxon>
    </lineage>
</organism>
<gene>
    <name evidence="2" type="ORF">EDB92DRAFT_236047</name>
</gene>
<name>A0AAD4LJF3_9AGAM</name>
<keyword evidence="1" id="KW-0472">Membrane</keyword>
<keyword evidence="1" id="KW-1133">Transmembrane helix</keyword>
<feature type="transmembrane region" description="Helical" evidence="1">
    <location>
        <begin position="21"/>
        <end position="48"/>
    </location>
</feature>
<evidence type="ECO:0000256" key="1">
    <source>
        <dbReference type="SAM" id="Phobius"/>
    </source>
</evidence>
<accession>A0AAD4LJF3</accession>
<sequence length="80" mass="9209">MVEHARPRYPPILHSIRSSYVHHLSLLLFLSPLFCLSLVSPVCFLFFFPCPSRSSTGCIIVVIIIVRRDAADMQYQNCRE</sequence>
<dbReference type="Proteomes" id="UP001201163">
    <property type="component" value="Unassembled WGS sequence"/>
</dbReference>
<keyword evidence="3" id="KW-1185">Reference proteome</keyword>
<dbReference type="AlphaFoldDB" id="A0AAD4LJF3"/>